<dbReference type="RefSeq" id="WP_340238675.1">
    <property type="nucleotide sequence ID" value="NZ_JBBEWC010000010.1"/>
</dbReference>
<dbReference type="InterPro" id="IPR017946">
    <property type="entry name" value="PLC-like_Pdiesterase_TIM-brl"/>
</dbReference>
<dbReference type="Gene3D" id="2.80.10.50">
    <property type="match status" value="1"/>
</dbReference>
<evidence type="ECO:0000313" key="2">
    <source>
        <dbReference type="Proteomes" id="UP001597510"/>
    </source>
</evidence>
<dbReference type="Gene3D" id="3.20.20.190">
    <property type="entry name" value="Phosphatidylinositol (PI) phosphodiesterase"/>
    <property type="match status" value="1"/>
</dbReference>
<sequence>MNTKNWMAQLNNELTLKQICMPGSHDAGMYHSQLFGVIKSFIPLAAKASAFLHTQELDMKGQLEGGVRYFDIRPQYITSASDLIKSIISYIGVNLNIESLIAPITKALDLNDGNPVFVAHHSIPVGDSISNMLKATNEFIRNNPTETVLLNFSHWEGFSGTVDDKFVGELLRHIDDQHLLKIDYTKKIADLKLSELRGKVLLIIENKYMYENSVKAKKIKGIFNSGTEISIYDDYSNKKSYEEMVIDQMYKFGNFDNKEKLFLLNWTLTPDGWNVLPFASGVHDYANNINPKLGGYGQARDFLFQPNHYGQIVNIVNGDYWNNIGETVVKVCLEIMNNRGNKHTKVTLKSTATGQALDMKPIAHVYAYQFHGGLHQTWYKKHVSNNVFRLQSAATGLYLRAATENIFTSTFSFLGLKDKNNHLVGALEESGDDNLKWHFESLGGKNYHVVSYRRKKDGDSYDRLDSSDGGMYLHKPNDGRFQIWEENQIDN</sequence>
<dbReference type="InterPro" id="IPR035992">
    <property type="entry name" value="Ricin_B-like_lectins"/>
</dbReference>
<dbReference type="PANTHER" id="PTHR13593">
    <property type="match status" value="1"/>
</dbReference>
<dbReference type="InterPro" id="IPR051057">
    <property type="entry name" value="PI-PLC_domain"/>
</dbReference>
<organism evidence="1 2">
    <name type="scientific">Emticicia soli</name>
    <dbReference type="NCBI Taxonomy" id="2027878"/>
    <lineage>
        <taxon>Bacteria</taxon>
        <taxon>Pseudomonadati</taxon>
        <taxon>Bacteroidota</taxon>
        <taxon>Cytophagia</taxon>
        <taxon>Cytophagales</taxon>
        <taxon>Leadbetterellaceae</taxon>
        <taxon>Emticicia</taxon>
    </lineage>
</organism>
<keyword evidence="2" id="KW-1185">Reference proteome</keyword>
<dbReference type="PANTHER" id="PTHR13593:SF113">
    <property type="entry name" value="SI:DKEY-266F7.9"/>
    <property type="match status" value="1"/>
</dbReference>
<name>A0ABW5JGI7_9BACT</name>
<proteinExistence type="predicted"/>
<comment type="caution">
    <text evidence="1">The sequence shown here is derived from an EMBL/GenBank/DDBJ whole genome shotgun (WGS) entry which is preliminary data.</text>
</comment>
<evidence type="ECO:0000313" key="1">
    <source>
        <dbReference type="EMBL" id="MFD2524007.1"/>
    </source>
</evidence>
<accession>A0ABW5JGI7</accession>
<evidence type="ECO:0008006" key="3">
    <source>
        <dbReference type="Google" id="ProtNLM"/>
    </source>
</evidence>
<dbReference type="SUPFAM" id="SSF50370">
    <property type="entry name" value="Ricin B-like lectins"/>
    <property type="match status" value="1"/>
</dbReference>
<gene>
    <name evidence="1" type="ORF">ACFSR2_24110</name>
</gene>
<protein>
    <recommendedName>
        <fullName evidence="3">Phosphatidylinositol diacylglycerol-lyase</fullName>
    </recommendedName>
</protein>
<dbReference type="Proteomes" id="UP001597510">
    <property type="component" value="Unassembled WGS sequence"/>
</dbReference>
<dbReference type="SUPFAM" id="SSF51695">
    <property type="entry name" value="PLC-like phosphodiesterases"/>
    <property type="match status" value="1"/>
</dbReference>
<dbReference type="EMBL" id="JBHULC010000039">
    <property type="protein sequence ID" value="MFD2524007.1"/>
    <property type="molecule type" value="Genomic_DNA"/>
</dbReference>
<reference evidence="2" key="1">
    <citation type="journal article" date="2019" name="Int. J. Syst. Evol. Microbiol.">
        <title>The Global Catalogue of Microorganisms (GCM) 10K type strain sequencing project: providing services to taxonomists for standard genome sequencing and annotation.</title>
        <authorList>
            <consortium name="The Broad Institute Genomics Platform"/>
            <consortium name="The Broad Institute Genome Sequencing Center for Infectious Disease"/>
            <person name="Wu L."/>
            <person name="Ma J."/>
        </authorList>
    </citation>
    <scope>NUCLEOTIDE SEQUENCE [LARGE SCALE GENOMIC DNA]</scope>
    <source>
        <strain evidence="2">KCTC 52344</strain>
    </source>
</reference>